<dbReference type="PROSITE" id="PS51257">
    <property type="entry name" value="PROKAR_LIPOPROTEIN"/>
    <property type="match status" value="1"/>
</dbReference>
<dbReference type="Proteomes" id="UP000220629">
    <property type="component" value="Unassembled WGS sequence"/>
</dbReference>
<name>A0A2A7S419_BURGA</name>
<comment type="caution">
    <text evidence="2">The sequence shown here is derived from an EMBL/GenBank/DDBJ whole genome shotgun (WGS) entry which is preliminary data.</text>
</comment>
<keyword evidence="1" id="KW-0732">Signal</keyword>
<sequence length="147" mass="15436">MTFRTLLLAGALAPVLAACGWFHDGPAPAEIDAAVRQALDDENHGALNSFLGQPLPVAADVASIREEGPCRKTAEHAYTCDVVIAWHSGKSEDASSSRASLVFSRDGQDQWRTEGVDAALVTGAAHSMVDDIRRALPGSAASTARQP</sequence>
<protein>
    <recommendedName>
        <fullName evidence="4">Lipoprotein</fullName>
    </recommendedName>
</protein>
<reference evidence="3" key="1">
    <citation type="submission" date="2017-09" db="EMBL/GenBank/DDBJ databases">
        <title>FDA dAtabase for Regulatory Grade micrObial Sequences (FDA-ARGOS): Supporting development and validation of Infectious Disease Dx tests.</title>
        <authorList>
            <person name="Minogue T."/>
            <person name="Wolcott M."/>
            <person name="Wasieloski L."/>
            <person name="Aguilar W."/>
            <person name="Moore D."/>
            <person name="Tallon L."/>
            <person name="Sadzewicz L."/>
            <person name="Ott S."/>
            <person name="Zhao X."/>
            <person name="Nagaraj S."/>
            <person name="Vavikolanu K."/>
            <person name="Aluvathingal J."/>
            <person name="Nadendla S."/>
            <person name="Sichtig H."/>
        </authorList>
    </citation>
    <scope>NUCLEOTIDE SEQUENCE [LARGE SCALE GENOMIC DNA]</scope>
    <source>
        <strain evidence="3">FDAARGOS_390</strain>
    </source>
</reference>
<dbReference type="EMBL" id="PDDY01000004">
    <property type="protein sequence ID" value="PEH38321.1"/>
    <property type="molecule type" value="Genomic_DNA"/>
</dbReference>
<accession>A0A2A7S419</accession>
<dbReference type="AlphaFoldDB" id="A0A2A7S419"/>
<gene>
    <name evidence="2" type="ORF">CRM94_28365</name>
</gene>
<evidence type="ECO:0008006" key="4">
    <source>
        <dbReference type="Google" id="ProtNLM"/>
    </source>
</evidence>
<evidence type="ECO:0000256" key="1">
    <source>
        <dbReference type="SAM" id="SignalP"/>
    </source>
</evidence>
<feature type="chain" id="PRO_5012202298" description="Lipoprotein" evidence="1">
    <location>
        <begin position="18"/>
        <end position="147"/>
    </location>
</feature>
<organism evidence="2 3">
    <name type="scientific">Burkholderia gladioli</name>
    <name type="common">Pseudomonas marginata</name>
    <name type="synonym">Phytomonas marginata</name>
    <dbReference type="NCBI Taxonomy" id="28095"/>
    <lineage>
        <taxon>Bacteria</taxon>
        <taxon>Pseudomonadati</taxon>
        <taxon>Pseudomonadota</taxon>
        <taxon>Betaproteobacteria</taxon>
        <taxon>Burkholderiales</taxon>
        <taxon>Burkholderiaceae</taxon>
        <taxon>Burkholderia</taxon>
    </lineage>
</organism>
<feature type="signal peptide" evidence="1">
    <location>
        <begin position="1"/>
        <end position="17"/>
    </location>
</feature>
<evidence type="ECO:0000313" key="3">
    <source>
        <dbReference type="Proteomes" id="UP000220629"/>
    </source>
</evidence>
<evidence type="ECO:0000313" key="2">
    <source>
        <dbReference type="EMBL" id="PEH38321.1"/>
    </source>
</evidence>
<dbReference type="RefSeq" id="WP_098153976.1">
    <property type="nucleotide sequence ID" value="NZ_CADEVR010000004.1"/>
</dbReference>
<proteinExistence type="predicted"/>